<dbReference type="PANTHER" id="PTHR46797:SF1">
    <property type="entry name" value="METHYLPHOSPHONATE SYNTHASE"/>
    <property type="match status" value="1"/>
</dbReference>
<dbReference type="InterPro" id="IPR010982">
    <property type="entry name" value="Lambda_DNA-bd_dom_sf"/>
</dbReference>
<dbReference type="PANTHER" id="PTHR46797">
    <property type="entry name" value="HTH-TYPE TRANSCRIPTIONAL REGULATOR"/>
    <property type="match status" value="1"/>
</dbReference>
<accession>A0A372FY68</accession>
<organism evidence="3 4">
    <name type="scientific">Micromonospora craniellae</name>
    <dbReference type="NCBI Taxonomy" id="2294034"/>
    <lineage>
        <taxon>Bacteria</taxon>
        <taxon>Bacillati</taxon>
        <taxon>Actinomycetota</taxon>
        <taxon>Actinomycetes</taxon>
        <taxon>Micromonosporales</taxon>
        <taxon>Micromonosporaceae</taxon>
        <taxon>Micromonospora</taxon>
    </lineage>
</organism>
<dbReference type="GO" id="GO:0003700">
    <property type="term" value="F:DNA-binding transcription factor activity"/>
    <property type="evidence" value="ECO:0007669"/>
    <property type="project" value="TreeGrafter"/>
</dbReference>
<comment type="caution">
    <text evidence="3">The sequence shown here is derived from an EMBL/GenBank/DDBJ whole genome shotgun (WGS) entry which is preliminary data.</text>
</comment>
<evidence type="ECO:0000313" key="3">
    <source>
        <dbReference type="EMBL" id="RFS45430.1"/>
    </source>
</evidence>
<gene>
    <name evidence="3" type="ORF">D0Q02_16920</name>
</gene>
<reference evidence="3 4" key="1">
    <citation type="submission" date="2018-08" db="EMBL/GenBank/DDBJ databases">
        <title>Verrucosispora craniellae sp. nov., isolated from a marine sponge in the South China Sea.</title>
        <authorList>
            <person name="Li L."/>
            <person name="Lin H.W."/>
        </authorList>
    </citation>
    <scope>NUCLEOTIDE SEQUENCE [LARGE SCALE GENOMIC DNA]</scope>
    <source>
        <strain evidence="3 4">LHW63014</strain>
    </source>
</reference>
<dbReference type="SMART" id="SM00530">
    <property type="entry name" value="HTH_XRE"/>
    <property type="match status" value="1"/>
</dbReference>
<dbReference type="RefSeq" id="WP_117229034.1">
    <property type="nucleotide sequence ID" value="NZ_CP061725.1"/>
</dbReference>
<proteinExistence type="predicted"/>
<keyword evidence="1" id="KW-0238">DNA-binding</keyword>
<dbReference type="InterPro" id="IPR001387">
    <property type="entry name" value="Cro/C1-type_HTH"/>
</dbReference>
<dbReference type="InterPro" id="IPR050807">
    <property type="entry name" value="TransReg_Diox_bact_type"/>
</dbReference>
<protein>
    <submittedName>
        <fullName evidence="3">XRE family transcriptional regulator</fullName>
    </submittedName>
</protein>
<evidence type="ECO:0000256" key="1">
    <source>
        <dbReference type="ARBA" id="ARBA00023125"/>
    </source>
</evidence>
<dbReference type="Proteomes" id="UP000262621">
    <property type="component" value="Unassembled WGS sequence"/>
</dbReference>
<dbReference type="AlphaFoldDB" id="A0A372FY68"/>
<sequence length="103" mass="11427">MADRVDWNDLRERRMTEPGVAEAYEATRLAFELGQEVRHLRERSGWSQSQLAGAAGMTQSAVARFEAGGTVPTLAVLERLARALDRKLDVKFAPKASPMLADR</sequence>
<dbReference type="EMBL" id="QVFU01000017">
    <property type="protein sequence ID" value="RFS45430.1"/>
    <property type="molecule type" value="Genomic_DNA"/>
</dbReference>
<evidence type="ECO:0000313" key="4">
    <source>
        <dbReference type="Proteomes" id="UP000262621"/>
    </source>
</evidence>
<dbReference type="Pfam" id="PF13560">
    <property type="entry name" value="HTH_31"/>
    <property type="match status" value="1"/>
</dbReference>
<keyword evidence="4" id="KW-1185">Reference proteome</keyword>
<name>A0A372FY68_9ACTN</name>
<dbReference type="CDD" id="cd00093">
    <property type="entry name" value="HTH_XRE"/>
    <property type="match status" value="1"/>
</dbReference>
<dbReference type="GO" id="GO:0003677">
    <property type="term" value="F:DNA binding"/>
    <property type="evidence" value="ECO:0007669"/>
    <property type="project" value="UniProtKB-KW"/>
</dbReference>
<feature type="domain" description="HTH cro/C1-type" evidence="2">
    <location>
        <begin position="37"/>
        <end position="91"/>
    </location>
</feature>
<evidence type="ECO:0000259" key="2">
    <source>
        <dbReference type="PROSITE" id="PS50943"/>
    </source>
</evidence>
<dbReference type="SUPFAM" id="SSF47413">
    <property type="entry name" value="lambda repressor-like DNA-binding domains"/>
    <property type="match status" value="1"/>
</dbReference>
<dbReference type="OrthoDB" id="6401124at2"/>
<dbReference type="Gene3D" id="1.10.260.40">
    <property type="entry name" value="lambda repressor-like DNA-binding domains"/>
    <property type="match status" value="1"/>
</dbReference>
<dbReference type="GO" id="GO:0005829">
    <property type="term" value="C:cytosol"/>
    <property type="evidence" value="ECO:0007669"/>
    <property type="project" value="TreeGrafter"/>
</dbReference>
<dbReference type="PROSITE" id="PS50943">
    <property type="entry name" value="HTH_CROC1"/>
    <property type="match status" value="1"/>
</dbReference>